<reference evidence="1 2" key="1">
    <citation type="journal article" date="2015" name="Microbiome">
        <title>Genomic resolution of linkages in carbon, nitrogen, and sulfur cycling among widespread estuary sediment bacteria.</title>
        <authorList>
            <person name="Baker B.J."/>
            <person name="Lazar C.S."/>
            <person name="Teske A.P."/>
            <person name="Dick G.J."/>
        </authorList>
    </citation>
    <scope>NUCLEOTIDE SEQUENCE [LARGE SCALE GENOMIC DNA]</scope>
    <source>
        <strain evidence="1">DG_24</strain>
    </source>
</reference>
<gene>
    <name evidence="1" type="ORF">AMJ39_03505</name>
</gene>
<dbReference type="STRING" id="1703770.AMJ39_03505"/>
<dbReference type="Proteomes" id="UP000052008">
    <property type="component" value="Unassembled WGS sequence"/>
</dbReference>
<dbReference type="AlphaFoldDB" id="A0A0S7WUB0"/>
<evidence type="ECO:0000313" key="1">
    <source>
        <dbReference type="EMBL" id="KPJ53707.1"/>
    </source>
</evidence>
<evidence type="ECO:0000313" key="2">
    <source>
        <dbReference type="Proteomes" id="UP000052008"/>
    </source>
</evidence>
<proteinExistence type="predicted"/>
<organism evidence="1 2">
    <name type="scientific">candidate division TA06 bacterium DG_24</name>
    <dbReference type="NCBI Taxonomy" id="1703770"/>
    <lineage>
        <taxon>Bacteria</taxon>
        <taxon>Bacteria division TA06</taxon>
    </lineage>
</organism>
<name>A0A0S7WUB0_UNCT6</name>
<dbReference type="EMBL" id="LIZS01000014">
    <property type="protein sequence ID" value="KPJ53707.1"/>
    <property type="molecule type" value="Genomic_DNA"/>
</dbReference>
<comment type="caution">
    <text evidence="1">The sequence shown here is derived from an EMBL/GenBank/DDBJ whole genome shotgun (WGS) entry which is preliminary data.</text>
</comment>
<protein>
    <submittedName>
        <fullName evidence="1">Uncharacterized protein</fullName>
    </submittedName>
</protein>
<sequence>MDLARVIDGKKFMWDGATYETEEEAKKVQEGYEKDEFEVRRIEEERKHYLFTRRVVTEVVVEGPPPM</sequence>
<accession>A0A0S7WUB0</accession>